<name>A0A3P7VQU2_9BILA</name>
<evidence type="ECO:0000313" key="2">
    <source>
        <dbReference type="Proteomes" id="UP000280834"/>
    </source>
</evidence>
<keyword evidence="2" id="KW-1185">Reference proteome</keyword>
<dbReference type="Proteomes" id="UP000280834">
    <property type="component" value="Unassembled WGS sequence"/>
</dbReference>
<sequence length="68" mass="8057">MFSFLRLSGQKCTVLFSRKFDCFHPYMSYHSIYEFVPALEFCKCCSERKIKKINGAVPTFYNDFCTCK</sequence>
<protein>
    <submittedName>
        <fullName evidence="1">Uncharacterized protein</fullName>
    </submittedName>
</protein>
<proteinExistence type="predicted"/>
<accession>A0A3P7VQU2</accession>
<dbReference type="EMBL" id="UZAG01021405">
    <property type="protein sequence ID" value="VDO50336.1"/>
    <property type="molecule type" value="Genomic_DNA"/>
</dbReference>
<organism evidence="1 2">
    <name type="scientific">Brugia timori</name>
    <dbReference type="NCBI Taxonomy" id="42155"/>
    <lineage>
        <taxon>Eukaryota</taxon>
        <taxon>Metazoa</taxon>
        <taxon>Ecdysozoa</taxon>
        <taxon>Nematoda</taxon>
        <taxon>Chromadorea</taxon>
        <taxon>Rhabditida</taxon>
        <taxon>Spirurina</taxon>
        <taxon>Spiruromorpha</taxon>
        <taxon>Filarioidea</taxon>
        <taxon>Onchocercidae</taxon>
        <taxon>Brugia</taxon>
    </lineage>
</organism>
<reference evidence="1 2" key="1">
    <citation type="submission" date="2018-11" db="EMBL/GenBank/DDBJ databases">
        <authorList>
            <consortium name="Pathogen Informatics"/>
        </authorList>
    </citation>
    <scope>NUCLEOTIDE SEQUENCE [LARGE SCALE GENOMIC DNA]</scope>
</reference>
<dbReference type="AlphaFoldDB" id="A0A3P7VQU2"/>
<evidence type="ECO:0000313" key="1">
    <source>
        <dbReference type="EMBL" id="VDO50336.1"/>
    </source>
</evidence>
<gene>
    <name evidence="1" type="ORF">BTMF_LOCUS14630</name>
</gene>